<dbReference type="PANTHER" id="PTHR46105">
    <property type="entry name" value="AGAP004733-PA"/>
    <property type="match status" value="1"/>
</dbReference>
<dbReference type="InterPro" id="IPR013087">
    <property type="entry name" value="Znf_C2H2_type"/>
</dbReference>
<protein>
    <recommendedName>
        <fullName evidence="6">C2H2-type domain-containing protein</fullName>
    </recommendedName>
</protein>
<dbReference type="PROSITE" id="PS00028">
    <property type="entry name" value="ZINC_FINGER_C2H2_1"/>
    <property type="match status" value="1"/>
</dbReference>
<evidence type="ECO:0000313" key="8">
    <source>
        <dbReference type="Proteomes" id="UP000194127"/>
    </source>
</evidence>
<evidence type="ECO:0000256" key="2">
    <source>
        <dbReference type="ARBA" id="ARBA00022771"/>
    </source>
</evidence>
<evidence type="ECO:0000256" key="1">
    <source>
        <dbReference type="ARBA" id="ARBA00022723"/>
    </source>
</evidence>
<dbReference type="PROSITE" id="PS50157">
    <property type="entry name" value="ZINC_FINGER_C2H2_2"/>
    <property type="match status" value="1"/>
</dbReference>
<dbReference type="RefSeq" id="XP_024340030.1">
    <property type="nucleotide sequence ID" value="XM_024480625.1"/>
</dbReference>
<dbReference type="FunFam" id="3.30.160.60:FF:000065">
    <property type="entry name" value="B-cell CLL/lymphoma 6, member B"/>
    <property type="match status" value="1"/>
</dbReference>
<dbReference type="EMBL" id="KZ110595">
    <property type="protein sequence ID" value="OSX63236.1"/>
    <property type="molecule type" value="Genomic_DNA"/>
</dbReference>
<reference evidence="7 8" key="1">
    <citation type="submission" date="2017-04" db="EMBL/GenBank/DDBJ databases">
        <title>Genome Sequence of the Model Brown-Rot Fungus Postia placenta SB12.</title>
        <authorList>
            <consortium name="DOE Joint Genome Institute"/>
            <person name="Gaskell J."/>
            <person name="Kersten P."/>
            <person name="Larrondo L.F."/>
            <person name="Canessa P."/>
            <person name="Martinez D."/>
            <person name="Hibbett D."/>
            <person name="Schmoll M."/>
            <person name="Kubicek C.P."/>
            <person name="Martinez A.T."/>
            <person name="Yadav J."/>
            <person name="Master E."/>
            <person name="Magnuson J.K."/>
            <person name="James T."/>
            <person name="Yaver D."/>
            <person name="Berka R."/>
            <person name="Labutti K."/>
            <person name="Lipzen A."/>
            <person name="Aerts A."/>
            <person name="Barry K."/>
            <person name="Henrissat B."/>
            <person name="Blanchette R."/>
            <person name="Grigoriev I."/>
            <person name="Cullen D."/>
        </authorList>
    </citation>
    <scope>NUCLEOTIDE SEQUENCE [LARGE SCALE GENOMIC DNA]</scope>
    <source>
        <strain evidence="7 8">MAD-698-R-SB12</strain>
    </source>
</reference>
<dbReference type="OrthoDB" id="8922241at2759"/>
<accession>A0A1X6N427</accession>
<dbReference type="SUPFAM" id="SSF57667">
    <property type="entry name" value="beta-beta-alpha zinc fingers"/>
    <property type="match status" value="1"/>
</dbReference>
<dbReference type="SMART" id="SM00355">
    <property type="entry name" value="ZnF_C2H2"/>
    <property type="match status" value="2"/>
</dbReference>
<proteinExistence type="predicted"/>
<dbReference type="PANTHER" id="PTHR46105:SF28">
    <property type="entry name" value="ZINC FINGER PROTEIN 37-LIKE"/>
    <property type="match status" value="1"/>
</dbReference>
<keyword evidence="3" id="KW-0862">Zinc</keyword>
<organism evidence="7 8">
    <name type="scientific">Postia placenta MAD-698-R-SB12</name>
    <dbReference type="NCBI Taxonomy" id="670580"/>
    <lineage>
        <taxon>Eukaryota</taxon>
        <taxon>Fungi</taxon>
        <taxon>Dikarya</taxon>
        <taxon>Basidiomycota</taxon>
        <taxon>Agaricomycotina</taxon>
        <taxon>Agaricomycetes</taxon>
        <taxon>Polyporales</taxon>
        <taxon>Adustoporiaceae</taxon>
        <taxon>Rhodonia</taxon>
    </lineage>
</organism>
<feature type="domain" description="C2H2-type" evidence="6">
    <location>
        <begin position="265"/>
        <end position="293"/>
    </location>
</feature>
<keyword evidence="8" id="KW-1185">Reference proteome</keyword>
<evidence type="ECO:0000256" key="5">
    <source>
        <dbReference type="SAM" id="MobiDB-lite"/>
    </source>
</evidence>
<keyword evidence="1" id="KW-0479">Metal-binding</keyword>
<dbReference type="GeneID" id="36325575"/>
<keyword evidence="2 4" id="KW-0863">Zinc-finger</keyword>
<dbReference type="InterPro" id="IPR050457">
    <property type="entry name" value="ZnFinger_BTB_dom_contain"/>
</dbReference>
<evidence type="ECO:0000256" key="4">
    <source>
        <dbReference type="PROSITE-ProRule" id="PRU00042"/>
    </source>
</evidence>
<sequence>MPLHFYSPQTPITDGNTVTYDMGLFQFPSFDPQPLPLRHLVGVQQSMRADETHESGYDLYSMQALGPVPQNIAIHETCLPLEYHHPGSHNFIQYLPHPPQNGTIHQADASYGTWILSHQRPEGYISIPPAPEVAAHAAIPFAMDPFAHIDPYILDQIAMGSGTSDIDGPRYTPSGVSSASTPDLQDVGQEIDNTLHINSASRSNNVTESLAYACALPTAETSGAPAYKFRRRRSSTKANSKTTSRRSRAPAVIATTPDEKTNGPIKCKVCGKKFSHRQNLNRHVRITHLGARKWDCVICSTKNSRHDALKRHLNNIHNLSDLEAKHIVTFVGEKINAAV</sequence>
<dbReference type="InterPro" id="IPR036236">
    <property type="entry name" value="Znf_C2H2_sf"/>
</dbReference>
<dbReference type="STRING" id="670580.A0A1X6N427"/>
<dbReference type="GO" id="GO:0008270">
    <property type="term" value="F:zinc ion binding"/>
    <property type="evidence" value="ECO:0007669"/>
    <property type="project" value="UniProtKB-KW"/>
</dbReference>
<dbReference type="Proteomes" id="UP000194127">
    <property type="component" value="Unassembled WGS sequence"/>
</dbReference>
<dbReference type="AlphaFoldDB" id="A0A1X6N427"/>
<dbReference type="GO" id="GO:0000981">
    <property type="term" value="F:DNA-binding transcription factor activity, RNA polymerase II-specific"/>
    <property type="evidence" value="ECO:0007669"/>
    <property type="project" value="TreeGrafter"/>
</dbReference>
<dbReference type="Gene3D" id="3.30.160.60">
    <property type="entry name" value="Classic Zinc Finger"/>
    <property type="match status" value="1"/>
</dbReference>
<evidence type="ECO:0000259" key="6">
    <source>
        <dbReference type="PROSITE" id="PS50157"/>
    </source>
</evidence>
<evidence type="ECO:0000256" key="3">
    <source>
        <dbReference type="ARBA" id="ARBA00022833"/>
    </source>
</evidence>
<gene>
    <name evidence="7" type="ORF">POSPLADRAFT_1055302</name>
</gene>
<dbReference type="Pfam" id="PF00096">
    <property type="entry name" value="zf-C2H2"/>
    <property type="match status" value="1"/>
</dbReference>
<feature type="region of interest" description="Disordered" evidence="5">
    <location>
        <begin position="229"/>
        <end position="250"/>
    </location>
</feature>
<dbReference type="GO" id="GO:0000978">
    <property type="term" value="F:RNA polymerase II cis-regulatory region sequence-specific DNA binding"/>
    <property type="evidence" value="ECO:0007669"/>
    <property type="project" value="TreeGrafter"/>
</dbReference>
<evidence type="ECO:0000313" key="7">
    <source>
        <dbReference type="EMBL" id="OSX63236.1"/>
    </source>
</evidence>
<name>A0A1X6N427_9APHY</name>